<keyword evidence="9" id="KW-0406">Ion transport</keyword>
<dbReference type="Pfam" id="PF02563">
    <property type="entry name" value="Poly_export"/>
    <property type="match status" value="1"/>
</dbReference>
<keyword evidence="8" id="KW-0625">Polysaccharide transport</keyword>
<evidence type="ECO:0000256" key="8">
    <source>
        <dbReference type="ARBA" id="ARBA00023047"/>
    </source>
</evidence>
<evidence type="ECO:0000259" key="16">
    <source>
        <dbReference type="Pfam" id="PF22461"/>
    </source>
</evidence>
<name>A0ABZ3IR90_9FIRM</name>
<evidence type="ECO:0000256" key="5">
    <source>
        <dbReference type="ARBA" id="ARBA00022597"/>
    </source>
</evidence>
<dbReference type="InterPro" id="IPR054765">
    <property type="entry name" value="SLBB_dom"/>
</dbReference>
<keyword evidence="18" id="KW-1185">Reference proteome</keyword>
<dbReference type="InterPro" id="IPR049712">
    <property type="entry name" value="Poly_export"/>
</dbReference>
<keyword evidence="7" id="KW-0732">Signal</keyword>
<evidence type="ECO:0000256" key="3">
    <source>
        <dbReference type="ARBA" id="ARBA00022448"/>
    </source>
</evidence>
<evidence type="ECO:0000256" key="13">
    <source>
        <dbReference type="ARBA" id="ARBA00023237"/>
    </source>
</evidence>
<keyword evidence="5" id="KW-0762">Sugar transport</keyword>
<evidence type="ECO:0000256" key="6">
    <source>
        <dbReference type="ARBA" id="ARBA00022692"/>
    </source>
</evidence>
<dbReference type="Pfam" id="PF22461">
    <property type="entry name" value="SLBB_2"/>
    <property type="match status" value="1"/>
</dbReference>
<dbReference type="InterPro" id="IPR003715">
    <property type="entry name" value="Poly_export_N"/>
</dbReference>
<evidence type="ECO:0000256" key="11">
    <source>
        <dbReference type="ARBA" id="ARBA00023136"/>
    </source>
</evidence>
<protein>
    <recommendedName>
        <fullName evidence="19">Polysialic acid transport protein KpsD</fullName>
    </recommendedName>
</protein>
<keyword evidence="13" id="KW-0998">Cell outer membrane</keyword>
<evidence type="ECO:0000256" key="10">
    <source>
        <dbReference type="ARBA" id="ARBA00023114"/>
    </source>
</evidence>
<evidence type="ECO:0000256" key="12">
    <source>
        <dbReference type="ARBA" id="ARBA00023139"/>
    </source>
</evidence>
<gene>
    <name evidence="17" type="ORF">SPSIL_042910</name>
</gene>
<dbReference type="EMBL" id="CP155573">
    <property type="protein sequence ID" value="XFO68071.1"/>
    <property type="molecule type" value="Genomic_DNA"/>
</dbReference>
<dbReference type="Gene3D" id="3.30.1950.10">
    <property type="entry name" value="wza like domain"/>
    <property type="match status" value="1"/>
</dbReference>
<dbReference type="Gene3D" id="3.10.560.10">
    <property type="entry name" value="Outer membrane lipoprotein wza domain like"/>
    <property type="match status" value="1"/>
</dbReference>
<organism evidence="17 18">
    <name type="scientific">Sporomusa silvacetica DSM 10669</name>
    <dbReference type="NCBI Taxonomy" id="1123289"/>
    <lineage>
        <taxon>Bacteria</taxon>
        <taxon>Bacillati</taxon>
        <taxon>Bacillota</taxon>
        <taxon>Negativicutes</taxon>
        <taxon>Selenomonadales</taxon>
        <taxon>Sporomusaceae</taxon>
        <taxon>Sporomusa</taxon>
    </lineage>
</organism>
<comment type="subcellular location">
    <subcellularLocation>
        <location evidence="1">Cell outer membrane</location>
        <topology evidence="1">Multi-pass membrane protein</topology>
    </subcellularLocation>
</comment>
<keyword evidence="10" id="KW-0626">Porin</keyword>
<keyword evidence="14" id="KW-0449">Lipoprotein</keyword>
<proteinExistence type="inferred from homology"/>
<keyword evidence="6" id="KW-0812">Transmembrane</keyword>
<evidence type="ECO:0000256" key="9">
    <source>
        <dbReference type="ARBA" id="ARBA00023065"/>
    </source>
</evidence>
<sequence length="211" mass="23347">MASTLRTLLTAIIVLITPIQLVMAADYHLAPGDILSIGVWGYEELQLKQVIVRPDGKVSFPLVGEMKAEGISTGDFTAGLTKKLSEYVKNPQVTVNVDKFHTTRIYVLGQVNKPGMYEIEKQHNLLDAISMAGGYTKDAAKKKVMVLRKAEPGKVQTVNLLNLLNKADLTQNYPLADGDIVFLKDNGRIDFARDIMPFVSGLYYVDNMNDD</sequence>
<keyword evidence="4" id="KW-1134">Transmembrane beta strand</keyword>
<dbReference type="Proteomes" id="UP000216752">
    <property type="component" value="Chromosome"/>
</dbReference>
<dbReference type="PANTHER" id="PTHR33619">
    <property type="entry name" value="POLYSACCHARIDE EXPORT PROTEIN GFCE-RELATED"/>
    <property type="match status" value="1"/>
</dbReference>
<dbReference type="PANTHER" id="PTHR33619:SF3">
    <property type="entry name" value="POLYSACCHARIDE EXPORT PROTEIN GFCE-RELATED"/>
    <property type="match status" value="1"/>
</dbReference>
<feature type="domain" description="SLBB" evidence="16">
    <location>
        <begin position="104"/>
        <end position="182"/>
    </location>
</feature>
<evidence type="ECO:0000259" key="15">
    <source>
        <dbReference type="Pfam" id="PF02563"/>
    </source>
</evidence>
<evidence type="ECO:0000256" key="2">
    <source>
        <dbReference type="ARBA" id="ARBA00009450"/>
    </source>
</evidence>
<dbReference type="RefSeq" id="WP_245867481.1">
    <property type="nucleotide sequence ID" value="NZ_CP155573.1"/>
</dbReference>
<reference evidence="17" key="1">
    <citation type="submission" date="2024-05" db="EMBL/GenBank/DDBJ databases">
        <title>Isolation and characterization of Sporomusa carbonis sp. nov., a carboxydotrophic hydrogenogen in the genus of Sporomusa isolated from a charcoal burning pile.</title>
        <authorList>
            <person name="Boeer T."/>
            <person name="Rosenbaum F."/>
            <person name="Eysell L."/>
            <person name="Mueller V."/>
            <person name="Daniel R."/>
            <person name="Poehlein A."/>
        </authorList>
    </citation>
    <scope>NUCLEOTIDE SEQUENCE [LARGE SCALE GENOMIC DNA]</scope>
    <source>
        <strain evidence="17">DSM 10669</strain>
    </source>
</reference>
<evidence type="ECO:0000256" key="14">
    <source>
        <dbReference type="ARBA" id="ARBA00023288"/>
    </source>
</evidence>
<evidence type="ECO:0000313" key="17">
    <source>
        <dbReference type="EMBL" id="XFO68071.1"/>
    </source>
</evidence>
<evidence type="ECO:0008006" key="19">
    <source>
        <dbReference type="Google" id="ProtNLM"/>
    </source>
</evidence>
<keyword evidence="11" id="KW-0472">Membrane</keyword>
<keyword evidence="12" id="KW-0564">Palmitate</keyword>
<feature type="domain" description="Polysaccharide export protein N-terminal" evidence="15">
    <location>
        <begin position="25"/>
        <end position="97"/>
    </location>
</feature>
<evidence type="ECO:0000256" key="7">
    <source>
        <dbReference type="ARBA" id="ARBA00022729"/>
    </source>
</evidence>
<evidence type="ECO:0000256" key="4">
    <source>
        <dbReference type="ARBA" id="ARBA00022452"/>
    </source>
</evidence>
<keyword evidence="3" id="KW-0813">Transport</keyword>
<comment type="similarity">
    <text evidence="2">Belongs to the BexD/CtrA/VexA family.</text>
</comment>
<accession>A0ABZ3IR90</accession>
<evidence type="ECO:0000313" key="18">
    <source>
        <dbReference type="Proteomes" id="UP000216752"/>
    </source>
</evidence>
<evidence type="ECO:0000256" key="1">
    <source>
        <dbReference type="ARBA" id="ARBA00004571"/>
    </source>
</evidence>